<dbReference type="SUPFAM" id="SSF53300">
    <property type="entry name" value="vWA-like"/>
    <property type="match status" value="1"/>
</dbReference>
<dbReference type="Proteomes" id="UP000576082">
    <property type="component" value="Unassembled WGS sequence"/>
</dbReference>
<reference evidence="2 3" key="1">
    <citation type="submission" date="2020-04" db="EMBL/GenBank/DDBJ databases">
        <title>Flammeovirga sp. SR4, a novel species isolated from seawater.</title>
        <authorList>
            <person name="Wang X."/>
        </authorList>
    </citation>
    <scope>NUCLEOTIDE SEQUENCE [LARGE SCALE GENOMIC DNA]</scope>
    <source>
        <strain evidence="2 3">ATCC 23126</strain>
    </source>
</reference>
<evidence type="ECO:0000259" key="1">
    <source>
        <dbReference type="PROSITE" id="PS50234"/>
    </source>
</evidence>
<proteinExistence type="predicted"/>
<dbReference type="InterPro" id="IPR011392">
    <property type="entry name" value="Tellurite-R_TerY"/>
</dbReference>
<keyword evidence="3" id="KW-1185">Reference proteome</keyword>
<name>A0A7X9XAX0_9BACT</name>
<feature type="domain" description="VWFA" evidence="1">
    <location>
        <begin position="5"/>
        <end position="177"/>
    </location>
</feature>
<dbReference type="Gene3D" id="3.40.50.410">
    <property type="entry name" value="von Willebrand factor, type A domain"/>
    <property type="match status" value="1"/>
</dbReference>
<dbReference type="PIRSF" id="PIRSF020634">
    <property type="entry name" value="TerY_vWA"/>
    <property type="match status" value="1"/>
</dbReference>
<dbReference type="Pfam" id="PF00092">
    <property type="entry name" value="VWA"/>
    <property type="match status" value="1"/>
</dbReference>
<evidence type="ECO:0000313" key="3">
    <source>
        <dbReference type="Proteomes" id="UP000576082"/>
    </source>
</evidence>
<dbReference type="InterPro" id="IPR036465">
    <property type="entry name" value="vWFA_dom_sf"/>
</dbReference>
<dbReference type="PROSITE" id="PS50234">
    <property type="entry name" value="VWFA"/>
    <property type="match status" value="1"/>
</dbReference>
<dbReference type="InterPro" id="IPR002035">
    <property type="entry name" value="VWF_A"/>
</dbReference>
<protein>
    <submittedName>
        <fullName evidence="2">VWA domain-containing protein</fullName>
    </submittedName>
</protein>
<dbReference type="SMART" id="SM00327">
    <property type="entry name" value="VWA"/>
    <property type="match status" value="1"/>
</dbReference>
<organism evidence="2 3">
    <name type="scientific">Flammeovirga aprica JL-4</name>
    <dbReference type="NCBI Taxonomy" id="694437"/>
    <lineage>
        <taxon>Bacteria</taxon>
        <taxon>Pseudomonadati</taxon>
        <taxon>Bacteroidota</taxon>
        <taxon>Cytophagia</taxon>
        <taxon>Cytophagales</taxon>
        <taxon>Flammeovirgaceae</taxon>
        <taxon>Flammeovirga</taxon>
    </lineage>
</organism>
<accession>A0A7X9XAX0</accession>
<dbReference type="AlphaFoldDB" id="A0A7X9XAX0"/>
<evidence type="ECO:0000313" key="2">
    <source>
        <dbReference type="EMBL" id="NME70120.1"/>
    </source>
</evidence>
<sequence length="212" mass="22809">MRRLPVYILVDVSYSMQGGPIQGVQSGVEFLVSELRKNPHALETVYLSLVTFSTNAETLVPLTELMDFQTPQLAVSGMTSLGEGLELVAVKSELEVTKSSPTQKGDWKPLVFIMTDGEPTDNWRNGLSIFESKKWGVVVACAAGDGANTSVLQEITPNVVKLNTADEASIVEFFKWVSSSIGVSSTKVETSGVEASGIDDLPKPPSCINLVK</sequence>
<comment type="caution">
    <text evidence="2">The sequence shown here is derived from an EMBL/GenBank/DDBJ whole genome shotgun (WGS) entry which is preliminary data.</text>
</comment>
<dbReference type="RefSeq" id="WP_169658362.1">
    <property type="nucleotide sequence ID" value="NZ_JABANE010000055.1"/>
</dbReference>
<gene>
    <name evidence="2" type="ORF">HHU12_19250</name>
</gene>
<dbReference type="EMBL" id="JABANE010000055">
    <property type="protein sequence ID" value="NME70120.1"/>
    <property type="molecule type" value="Genomic_DNA"/>
</dbReference>